<evidence type="ECO:0000313" key="3">
    <source>
        <dbReference type="EMBL" id="KAJ3835729.1"/>
    </source>
</evidence>
<keyword evidence="1" id="KW-1133">Transmembrane helix</keyword>
<reference evidence="3" key="1">
    <citation type="submission" date="2022-08" db="EMBL/GenBank/DDBJ databases">
        <authorList>
            <consortium name="DOE Joint Genome Institute"/>
            <person name="Min B."/>
            <person name="Riley R."/>
            <person name="Sierra-Patev S."/>
            <person name="Naranjo-Ortiz M."/>
            <person name="Looney B."/>
            <person name="Konkel Z."/>
            <person name="Slot J.C."/>
            <person name="Sakamoto Y."/>
            <person name="Steenwyk J.L."/>
            <person name="Rokas A."/>
            <person name="Carro J."/>
            <person name="Camarero S."/>
            <person name="Ferreira P."/>
            <person name="Molpeceres G."/>
            <person name="Ruiz-Duenas F.J."/>
            <person name="Serrano A."/>
            <person name="Henrissat B."/>
            <person name="Drula E."/>
            <person name="Hughes K.W."/>
            <person name="Mata J.L."/>
            <person name="Ishikawa N.K."/>
            <person name="Vargas-Isla R."/>
            <person name="Ushijima S."/>
            <person name="Smith C.A."/>
            <person name="Ahrendt S."/>
            <person name="Andreopoulos W."/>
            <person name="He G."/>
            <person name="Labutti K."/>
            <person name="Lipzen A."/>
            <person name="Ng V."/>
            <person name="Sandor L."/>
            <person name="Barry K."/>
            <person name="Martinez A.T."/>
            <person name="Xiao Y."/>
            <person name="Gibbons J.G."/>
            <person name="Terashima K."/>
            <person name="Hibbett D.S."/>
            <person name="Grigoriev I.V."/>
        </authorList>
    </citation>
    <scope>NUCLEOTIDE SEQUENCE</scope>
    <source>
        <strain evidence="3">TFB9207</strain>
    </source>
</reference>
<keyword evidence="2" id="KW-0732">Signal</keyword>
<evidence type="ECO:0000313" key="4">
    <source>
        <dbReference type="Proteomes" id="UP001163846"/>
    </source>
</evidence>
<protein>
    <submittedName>
        <fullName evidence="3">Uncharacterized protein</fullName>
    </submittedName>
</protein>
<dbReference type="Proteomes" id="UP001163846">
    <property type="component" value="Unassembled WGS sequence"/>
</dbReference>
<keyword evidence="1" id="KW-0812">Transmembrane</keyword>
<feature type="chain" id="PRO_5041364296" evidence="2">
    <location>
        <begin position="23"/>
        <end position="156"/>
    </location>
</feature>
<feature type="signal peptide" evidence="2">
    <location>
        <begin position="1"/>
        <end position="22"/>
    </location>
</feature>
<keyword evidence="1" id="KW-0472">Membrane</keyword>
<name>A0AA38P3Q4_9AGAR</name>
<evidence type="ECO:0000256" key="1">
    <source>
        <dbReference type="SAM" id="Phobius"/>
    </source>
</evidence>
<comment type="caution">
    <text evidence="3">The sequence shown here is derived from an EMBL/GenBank/DDBJ whole genome shotgun (WGS) entry which is preliminary data.</text>
</comment>
<keyword evidence="4" id="KW-1185">Reference proteome</keyword>
<dbReference type="AlphaFoldDB" id="A0AA38P3Q4"/>
<accession>A0AA38P3Q4</accession>
<sequence length="156" mass="17316">MRTRRLLCTLVLLFWLNWSSNGSPIATQPKFVSLPGFGEPSVGPRAHPSAMSTNGSYCLGEEADMNSTDAHPLHIIKCWTGLQALLQFLYGTIRGAPVMIIIQLRIPLSALISLFLLISLGWYLTCRSSKSDVDFDNKDEAENDLCLRKSLITCSR</sequence>
<gene>
    <name evidence="3" type="ORF">F5878DRAFT_296329</name>
</gene>
<feature type="transmembrane region" description="Helical" evidence="1">
    <location>
        <begin position="105"/>
        <end position="124"/>
    </location>
</feature>
<organism evidence="3 4">
    <name type="scientific">Lentinula raphanica</name>
    <dbReference type="NCBI Taxonomy" id="153919"/>
    <lineage>
        <taxon>Eukaryota</taxon>
        <taxon>Fungi</taxon>
        <taxon>Dikarya</taxon>
        <taxon>Basidiomycota</taxon>
        <taxon>Agaricomycotina</taxon>
        <taxon>Agaricomycetes</taxon>
        <taxon>Agaricomycetidae</taxon>
        <taxon>Agaricales</taxon>
        <taxon>Marasmiineae</taxon>
        <taxon>Omphalotaceae</taxon>
        <taxon>Lentinula</taxon>
    </lineage>
</organism>
<evidence type="ECO:0000256" key="2">
    <source>
        <dbReference type="SAM" id="SignalP"/>
    </source>
</evidence>
<proteinExistence type="predicted"/>
<dbReference type="EMBL" id="MU806383">
    <property type="protein sequence ID" value="KAJ3835729.1"/>
    <property type="molecule type" value="Genomic_DNA"/>
</dbReference>